<accession>A0ABN8NSI3</accession>
<dbReference type="PANTHER" id="PTHR46585:SF1">
    <property type="entry name" value="CHROMO DOMAIN-CONTAINING PROTEIN"/>
    <property type="match status" value="1"/>
</dbReference>
<organism evidence="1 2">
    <name type="scientific">Porites lobata</name>
    <dbReference type="NCBI Taxonomy" id="104759"/>
    <lineage>
        <taxon>Eukaryota</taxon>
        <taxon>Metazoa</taxon>
        <taxon>Cnidaria</taxon>
        <taxon>Anthozoa</taxon>
        <taxon>Hexacorallia</taxon>
        <taxon>Scleractinia</taxon>
        <taxon>Fungiina</taxon>
        <taxon>Poritidae</taxon>
        <taxon>Porites</taxon>
    </lineage>
</organism>
<comment type="caution">
    <text evidence="1">The sequence shown here is derived from an EMBL/GenBank/DDBJ whole genome shotgun (WGS) entry which is preliminary data.</text>
</comment>
<reference evidence="1 2" key="1">
    <citation type="submission" date="2022-05" db="EMBL/GenBank/DDBJ databases">
        <authorList>
            <consortium name="Genoscope - CEA"/>
            <person name="William W."/>
        </authorList>
    </citation>
    <scope>NUCLEOTIDE SEQUENCE [LARGE SCALE GENOMIC DNA]</scope>
</reference>
<name>A0ABN8NSI3_9CNID</name>
<protein>
    <submittedName>
        <fullName evidence="1">Uncharacterized protein</fullName>
    </submittedName>
</protein>
<dbReference type="Proteomes" id="UP001159405">
    <property type="component" value="Unassembled WGS sequence"/>
</dbReference>
<feature type="non-terminal residue" evidence="1">
    <location>
        <position position="132"/>
    </location>
</feature>
<dbReference type="EMBL" id="CALNXK010000029">
    <property type="protein sequence ID" value="CAH3116599.1"/>
    <property type="molecule type" value="Genomic_DNA"/>
</dbReference>
<evidence type="ECO:0000313" key="1">
    <source>
        <dbReference type="EMBL" id="CAH3116599.1"/>
    </source>
</evidence>
<keyword evidence="2" id="KW-1185">Reference proteome</keyword>
<proteinExistence type="predicted"/>
<dbReference type="PANTHER" id="PTHR46585">
    <property type="entry name" value="INTEGRASE CORE DOMAIN CONTAINING PROTEIN"/>
    <property type="match status" value="1"/>
</dbReference>
<evidence type="ECO:0000313" key="2">
    <source>
        <dbReference type="Proteomes" id="UP001159405"/>
    </source>
</evidence>
<sequence length="132" mass="15443">MYPYFTAHNTLRYANVLIHTYNHAHHRSIGMAQVTPNTVPEVWDRLFGQRLDPKTPPPKCQVGDRVCLNKKHRPFKKGYLPGRTEEVFVVTHIRRHPVVTYRLSEWDGTPIKGTFYEPDVQKVQVSDDSLFR</sequence>
<gene>
    <name evidence="1" type="ORF">PLOB_00024150</name>
</gene>